<dbReference type="AlphaFoldDB" id="A0A0J0YP28"/>
<keyword evidence="2" id="KW-1185">Reference proteome</keyword>
<dbReference type="EMBL" id="JTDO01000140">
    <property type="protein sequence ID" value="KLT71884.1"/>
    <property type="molecule type" value="Genomic_DNA"/>
</dbReference>
<protein>
    <submittedName>
        <fullName evidence="1">Uncharacterized protein</fullName>
    </submittedName>
</protein>
<accession>A0A0J0YP28</accession>
<evidence type="ECO:0000313" key="1">
    <source>
        <dbReference type="EMBL" id="KLT71884.1"/>
    </source>
</evidence>
<organism evidence="1 2">
    <name type="scientific">Neisseria arctica</name>
    <dbReference type="NCBI Taxonomy" id="1470200"/>
    <lineage>
        <taxon>Bacteria</taxon>
        <taxon>Pseudomonadati</taxon>
        <taxon>Pseudomonadota</taxon>
        <taxon>Betaproteobacteria</taxon>
        <taxon>Neisseriales</taxon>
        <taxon>Neisseriaceae</taxon>
        <taxon>Neisseria</taxon>
    </lineage>
</organism>
<gene>
    <name evidence="1" type="ORF">PL75_11250</name>
</gene>
<evidence type="ECO:0000313" key="2">
    <source>
        <dbReference type="Proteomes" id="UP000036027"/>
    </source>
</evidence>
<reference evidence="1 2" key="1">
    <citation type="submission" date="2014-11" db="EMBL/GenBank/DDBJ databases">
        <title>Genome of a novel goose pathogen.</title>
        <authorList>
            <person name="Hansen C.M."/>
            <person name="Hueffer K."/>
            <person name="Choi S.C."/>
        </authorList>
    </citation>
    <scope>NUCLEOTIDE SEQUENCE [LARGE SCALE GENOMIC DNA]</scope>
    <source>
        <strain evidence="1 2">KH1503</strain>
    </source>
</reference>
<feature type="non-terminal residue" evidence="1">
    <location>
        <position position="75"/>
    </location>
</feature>
<comment type="caution">
    <text evidence="1">The sequence shown here is derived from an EMBL/GenBank/DDBJ whole genome shotgun (WGS) entry which is preliminary data.</text>
</comment>
<name>A0A0J0YP28_9NEIS</name>
<proteinExistence type="predicted"/>
<dbReference type="Proteomes" id="UP000036027">
    <property type="component" value="Unassembled WGS sequence"/>
</dbReference>
<sequence length="75" mass="8015">MWGKWRGEQRGSRGNGITLYICHNTTIFDFDIEGFVGSAVQMGLYATQDCPDVAGGDSTTAVAEGMSAYDTLICG</sequence>